<accession>A0AA38CLM0</accession>
<evidence type="ECO:0000313" key="2">
    <source>
        <dbReference type="Proteomes" id="UP000824469"/>
    </source>
</evidence>
<gene>
    <name evidence="1" type="ORF">KI387_008175</name>
</gene>
<protein>
    <submittedName>
        <fullName evidence="1">Uncharacterized protein</fullName>
    </submittedName>
</protein>
<reference evidence="1 2" key="1">
    <citation type="journal article" date="2021" name="Nat. Plants">
        <title>The Taxus genome provides insights into paclitaxel biosynthesis.</title>
        <authorList>
            <person name="Xiong X."/>
            <person name="Gou J."/>
            <person name="Liao Q."/>
            <person name="Li Y."/>
            <person name="Zhou Q."/>
            <person name="Bi G."/>
            <person name="Li C."/>
            <person name="Du R."/>
            <person name="Wang X."/>
            <person name="Sun T."/>
            <person name="Guo L."/>
            <person name="Liang H."/>
            <person name="Lu P."/>
            <person name="Wu Y."/>
            <person name="Zhang Z."/>
            <person name="Ro D.K."/>
            <person name="Shang Y."/>
            <person name="Huang S."/>
            <person name="Yan J."/>
        </authorList>
    </citation>
    <scope>NUCLEOTIDE SEQUENCE [LARGE SCALE GENOMIC DNA]</scope>
    <source>
        <strain evidence="1">Ta-2019</strain>
    </source>
</reference>
<dbReference type="Proteomes" id="UP000824469">
    <property type="component" value="Unassembled WGS sequence"/>
</dbReference>
<proteinExistence type="predicted"/>
<evidence type="ECO:0000313" key="1">
    <source>
        <dbReference type="EMBL" id="KAH9303771.1"/>
    </source>
</evidence>
<feature type="non-terminal residue" evidence="1">
    <location>
        <position position="50"/>
    </location>
</feature>
<name>A0AA38CLM0_TAXCH</name>
<dbReference type="EMBL" id="JAHRHJ020000008">
    <property type="protein sequence ID" value="KAH9303771.1"/>
    <property type="molecule type" value="Genomic_DNA"/>
</dbReference>
<dbReference type="AlphaFoldDB" id="A0AA38CLM0"/>
<comment type="caution">
    <text evidence="1">The sequence shown here is derived from an EMBL/GenBank/DDBJ whole genome shotgun (WGS) entry which is preliminary data.</text>
</comment>
<organism evidence="1 2">
    <name type="scientific">Taxus chinensis</name>
    <name type="common">Chinese yew</name>
    <name type="synonym">Taxus wallichiana var. chinensis</name>
    <dbReference type="NCBI Taxonomy" id="29808"/>
    <lineage>
        <taxon>Eukaryota</taxon>
        <taxon>Viridiplantae</taxon>
        <taxon>Streptophyta</taxon>
        <taxon>Embryophyta</taxon>
        <taxon>Tracheophyta</taxon>
        <taxon>Spermatophyta</taxon>
        <taxon>Pinopsida</taxon>
        <taxon>Pinidae</taxon>
        <taxon>Conifers II</taxon>
        <taxon>Cupressales</taxon>
        <taxon>Taxaceae</taxon>
        <taxon>Taxus</taxon>
    </lineage>
</organism>
<sequence length="50" mass="5517">MITTMKEAQMEGCVGEVLVEESMVTVTTKEEEVTFHEEPATTVDLQNITG</sequence>
<keyword evidence="2" id="KW-1185">Reference proteome</keyword>